<dbReference type="OrthoDB" id="5870353at2"/>
<dbReference type="RefSeq" id="WP_009603544.1">
    <property type="nucleotide sequence ID" value="NZ_AEIU01000125.1"/>
</dbReference>
<dbReference type="Proteomes" id="UP000002943">
    <property type="component" value="Unassembled WGS sequence"/>
</dbReference>
<evidence type="ECO:0000313" key="2">
    <source>
        <dbReference type="EMBL" id="EFP94636.1"/>
    </source>
</evidence>
<reference evidence="2 3" key="1">
    <citation type="journal article" date="2012" name="Int. J. Syst. Evol. Microbiol.">
        <title>Vibrio caribbeanicus sp. nov., isolated from the marine sponge Scleritoderma cyanea.</title>
        <authorList>
            <person name="Hoffmann M."/>
            <person name="Monday S.R."/>
            <person name="Allard M.W."/>
            <person name="Strain E.A."/>
            <person name="Whittaker P."/>
            <person name="Naum M."/>
            <person name="McCarthy P.J."/>
            <person name="Lopez J.V."/>
            <person name="Fischer M."/>
            <person name="Brown E.W."/>
        </authorList>
    </citation>
    <scope>NUCLEOTIDE SEQUENCE [LARGE SCALE GENOMIC DNA]</scope>
    <source>
        <strain evidence="2 3">ATCC BAA-2122</strain>
    </source>
</reference>
<evidence type="ECO:0000256" key="1">
    <source>
        <dbReference type="SAM" id="SignalP"/>
    </source>
</evidence>
<feature type="chain" id="PRO_5003166652" evidence="1">
    <location>
        <begin position="24"/>
        <end position="165"/>
    </location>
</feature>
<proteinExistence type="predicted"/>
<dbReference type="EMBL" id="AEIU01000125">
    <property type="protein sequence ID" value="EFP94636.1"/>
    <property type="molecule type" value="Genomic_DNA"/>
</dbReference>
<gene>
    <name evidence="2" type="ORF">VIBC2010_16464</name>
</gene>
<keyword evidence="3" id="KW-1185">Reference proteome</keyword>
<feature type="signal peptide" evidence="1">
    <location>
        <begin position="1"/>
        <end position="23"/>
    </location>
</feature>
<accession>E3BQQ0</accession>
<protein>
    <submittedName>
        <fullName evidence="2">Cytolysin secretion protein VvhB</fullName>
    </submittedName>
</protein>
<keyword evidence="1" id="KW-0732">Signal</keyword>
<name>E3BQQ0_9VIBR</name>
<organism evidence="2 3">
    <name type="scientific">Vibrio caribbeanicus ATCC BAA-2122</name>
    <dbReference type="NCBI Taxonomy" id="796620"/>
    <lineage>
        <taxon>Bacteria</taxon>
        <taxon>Pseudomonadati</taxon>
        <taxon>Pseudomonadota</taxon>
        <taxon>Gammaproteobacteria</taxon>
        <taxon>Vibrionales</taxon>
        <taxon>Vibrionaceae</taxon>
        <taxon>Vibrio</taxon>
    </lineage>
</organism>
<sequence length="165" mass="17654">MTFNIKKISAIVLFSCLATTASANIQMLGGENEISQSIADHFQQPTQVYVGDLTPKDLLYINVGTASEDQIKKAKSHVLSGDTVVIDLSMIASEEEKIERSRSIAGLGMSAPILVIGTHQGDDFINAIVSDVVDENNHPINNAEAELASIKQSLVHSLTSLGFGE</sequence>
<dbReference type="eggNOG" id="ENOG5031N8X">
    <property type="taxonomic scope" value="Bacteria"/>
</dbReference>
<comment type="caution">
    <text evidence="2">The sequence shown here is derived from an EMBL/GenBank/DDBJ whole genome shotgun (WGS) entry which is preliminary data.</text>
</comment>
<evidence type="ECO:0000313" key="3">
    <source>
        <dbReference type="Proteomes" id="UP000002943"/>
    </source>
</evidence>
<dbReference type="AlphaFoldDB" id="E3BQQ0"/>